<dbReference type="PROSITE" id="PS50879">
    <property type="entry name" value="RNASE_H_1"/>
    <property type="match status" value="1"/>
</dbReference>
<gene>
    <name evidence="2" type="ORF">AVEN_16973_1</name>
</gene>
<proteinExistence type="predicted"/>
<name>A0A4Y2D4H3_ARAVE</name>
<sequence length="93" mass="10812">MVEMFAIHIATDYILDHELYELIVSDSRSALMTVEYLSDEGELIWNIKKELKGREDIKLMRVKAHRSETGNEQAYMLAKDAANKETIDAQFIY</sequence>
<dbReference type="Gene3D" id="3.30.420.10">
    <property type="entry name" value="Ribonuclease H-like superfamily/Ribonuclease H"/>
    <property type="match status" value="1"/>
</dbReference>
<organism evidence="2 3">
    <name type="scientific">Araneus ventricosus</name>
    <name type="common">Orbweaver spider</name>
    <name type="synonym">Epeira ventricosa</name>
    <dbReference type="NCBI Taxonomy" id="182803"/>
    <lineage>
        <taxon>Eukaryota</taxon>
        <taxon>Metazoa</taxon>
        <taxon>Ecdysozoa</taxon>
        <taxon>Arthropoda</taxon>
        <taxon>Chelicerata</taxon>
        <taxon>Arachnida</taxon>
        <taxon>Araneae</taxon>
        <taxon>Araneomorphae</taxon>
        <taxon>Entelegynae</taxon>
        <taxon>Araneoidea</taxon>
        <taxon>Araneidae</taxon>
        <taxon>Araneus</taxon>
    </lineage>
</organism>
<reference evidence="2 3" key="1">
    <citation type="journal article" date="2019" name="Sci. Rep.">
        <title>Orb-weaving spider Araneus ventricosus genome elucidates the spidroin gene catalogue.</title>
        <authorList>
            <person name="Kono N."/>
            <person name="Nakamura H."/>
            <person name="Ohtoshi R."/>
            <person name="Moran D.A.P."/>
            <person name="Shinohara A."/>
            <person name="Yoshida Y."/>
            <person name="Fujiwara M."/>
            <person name="Mori M."/>
            <person name="Tomita M."/>
            <person name="Arakawa K."/>
        </authorList>
    </citation>
    <scope>NUCLEOTIDE SEQUENCE [LARGE SCALE GENOMIC DNA]</scope>
</reference>
<comment type="caution">
    <text evidence="2">The sequence shown here is derived from an EMBL/GenBank/DDBJ whole genome shotgun (WGS) entry which is preliminary data.</text>
</comment>
<feature type="domain" description="RNase H type-1" evidence="1">
    <location>
        <begin position="1"/>
        <end position="83"/>
    </location>
</feature>
<dbReference type="OrthoDB" id="8063979at2759"/>
<dbReference type="InterPro" id="IPR012337">
    <property type="entry name" value="RNaseH-like_sf"/>
</dbReference>
<keyword evidence="3" id="KW-1185">Reference proteome</keyword>
<protein>
    <recommendedName>
        <fullName evidence="1">RNase H type-1 domain-containing protein</fullName>
    </recommendedName>
</protein>
<evidence type="ECO:0000259" key="1">
    <source>
        <dbReference type="PROSITE" id="PS50879"/>
    </source>
</evidence>
<dbReference type="SUPFAM" id="SSF53098">
    <property type="entry name" value="Ribonuclease H-like"/>
    <property type="match status" value="1"/>
</dbReference>
<evidence type="ECO:0000313" key="2">
    <source>
        <dbReference type="EMBL" id="GBM11672.1"/>
    </source>
</evidence>
<dbReference type="InterPro" id="IPR002156">
    <property type="entry name" value="RNaseH_domain"/>
</dbReference>
<dbReference type="GO" id="GO:0004523">
    <property type="term" value="F:RNA-DNA hybrid ribonuclease activity"/>
    <property type="evidence" value="ECO:0007669"/>
    <property type="project" value="InterPro"/>
</dbReference>
<accession>A0A4Y2D4H3</accession>
<dbReference type="GO" id="GO:0003676">
    <property type="term" value="F:nucleic acid binding"/>
    <property type="evidence" value="ECO:0007669"/>
    <property type="project" value="InterPro"/>
</dbReference>
<evidence type="ECO:0000313" key="3">
    <source>
        <dbReference type="Proteomes" id="UP000499080"/>
    </source>
</evidence>
<dbReference type="Proteomes" id="UP000499080">
    <property type="component" value="Unassembled WGS sequence"/>
</dbReference>
<dbReference type="EMBL" id="BGPR01000302">
    <property type="protein sequence ID" value="GBM11672.1"/>
    <property type="molecule type" value="Genomic_DNA"/>
</dbReference>
<dbReference type="InterPro" id="IPR036397">
    <property type="entry name" value="RNaseH_sf"/>
</dbReference>
<dbReference type="AlphaFoldDB" id="A0A4Y2D4H3"/>